<name>V4PA45_9CAUL</name>
<protein>
    <recommendedName>
        <fullName evidence="1">YdhG-like domain-containing protein</fullName>
    </recommendedName>
</protein>
<dbReference type="InterPro" id="IPR014922">
    <property type="entry name" value="YdhG-like"/>
</dbReference>
<dbReference type="STRING" id="1121022.GCA_000376105_04452"/>
<comment type="caution">
    <text evidence="2">The sequence shown here is derived from an EMBL/GenBank/DDBJ whole genome shotgun (WGS) entry which is preliminary data.</text>
</comment>
<evidence type="ECO:0000313" key="2">
    <source>
        <dbReference type="EMBL" id="ESQ83964.1"/>
    </source>
</evidence>
<dbReference type="Gene3D" id="3.90.1150.200">
    <property type="match status" value="1"/>
</dbReference>
<keyword evidence="3" id="KW-1185">Reference proteome</keyword>
<dbReference type="PATRIC" id="fig|1121022.4.peg.4056"/>
<dbReference type="SUPFAM" id="SSF159888">
    <property type="entry name" value="YdhG-like"/>
    <property type="match status" value="1"/>
</dbReference>
<sequence length="126" mass="14069">MTFDDFMAALDHPHKAAIETLRGIIMAVDPVIGEGIKWNAPSFSAPSVTGKDEWFATFHPRAKSGVQIILHRGAKVRGYTGTIDDPDQLLEWLATDRARLSFGDEADIAPKREPLTMILRQWIVQL</sequence>
<proteinExistence type="predicted"/>
<organism evidence="2 3">
    <name type="scientific">Asticcacaulis benevestitus DSM 16100 = ATCC BAA-896</name>
    <dbReference type="NCBI Taxonomy" id="1121022"/>
    <lineage>
        <taxon>Bacteria</taxon>
        <taxon>Pseudomonadati</taxon>
        <taxon>Pseudomonadota</taxon>
        <taxon>Alphaproteobacteria</taxon>
        <taxon>Caulobacterales</taxon>
        <taxon>Caulobacteraceae</taxon>
        <taxon>Asticcacaulis</taxon>
    </lineage>
</organism>
<dbReference type="EMBL" id="AWGB01000066">
    <property type="protein sequence ID" value="ESQ83964.1"/>
    <property type="molecule type" value="Genomic_DNA"/>
</dbReference>
<evidence type="ECO:0000313" key="3">
    <source>
        <dbReference type="Proteomes" id="UP000017837"/>
    </source>
</evidence>
<dbReference type="eggNOG" id="COG5646">
    <property type="taxonomic scope" value="Bacteria"/>
</dbReference>
<feature type="domain" description="YdhG-like" evidence="1">
    <location>
        <begin position="14"/>
        <end position="123"/>
    </location>
</feature>
<accession>V4PA45</accession>
<dbReference type="Pfam" id="PF08818">
    <property type="entry name" value="DUF1801"/>
    <property type="match status" value="1"/>
</dbReference>
<dbReference type="AlphaFoldDB" id="V4PA45"/>
<evidence type="ECO:0000259" key="1">
    <source>
        <dbReference type="Pfam" id="PF08818"/>
    </source>
</evidence>
<reference evidence="2 3" key="1">
    <citation type="journal article" date="2014" name="Nature">
        <title>Sequential evolution of bacterial morphology by co-option of a developmental regulator.</title>
        <authorList>
            <person name="Jiang C."/>
            <person name="Brown P.J."/>
            <person name="Ducret A."/>
            <person name="Brun Y.V."/>
        </authorList>
    </citation>
    <scope>NUCLEOTIDE SEQUENCE [LARGE SCALE GENOMIC DNA]</scope>
    <source>
        <strain evidence="2 3">DSM 16100</strain>
    </source>
</reference>
<gene>
    <name evidence="2" type="ORF">ABENE_19790</name>
</gene>
<dbReference type="Proteomes" id="UP000017837">
    <property type="component" value="Unassembled WGS sequence"/>
</dbReference>